<evidence type="ECO:0000313" key="2">
    <source>
        <dbReference type="EMBL" id="NID06079.1"/>
    </source>
</evidence>
<proteinExistence type="predicted"/>
<name>A0ABX0Q6D2_9GAMM</name>
<sequence>MREFPILFNAPMVPQHYTSGLRLSVLPGAHTIQRGMSPPLMTSPPTVNQPTSPGQEKQGDHHDTEDQVQLLAQ</sequence>
<comment type="caution">
    <text evidence="2">The sequence shown here is derived from an EMBL/GenBank/DDBJ whole genome shotgun (WGS) entry which is preliminary data.</text>
</comment>
<gene>
    <name evidence="2" type="ORF">HBF26_14365</name>
</gene>
<feature type="compositionally biased region" description="Polar residues" evidence="1">
    <location>
        <begin position="43"/>
        <end position="55"/>
    </location>
</feature>
<dbReference type="Proteomes" id="UP001429601">
    <property type="component" value="Unassembled WGS sequence"/>
</dbReference>
<reference evidence="2 3" key="1">
    <citation type="journal article" date="2011" name="Curr. Microbiol.">
        <title>Luteibacter jiangsuensis sp. nov.: a methamidophos-degrading bacterium isolated from a methamidophos-manufacturing factory.</title>
        <authorList>
            <person name="Wang L."/>
            <person name="Wang G.L."/>
            <person name="Li S.P."/>
            <person name="Jiang J.D."/>
        </authorList>
    </citation>
    <scope>NUCLEOTIDE SEQUENCE [LARGE SCALE GENOMIC DNA]</scope>
    <source>
        <strain evidence="2 3">CGMCC 1.10133</strain>
    </source>
</reference>
<dbReference type="RefSeq" id="WP_167127864.1">
    <property type="nucleotide sequence ID" value="NZ_JAAQQR010000006.1"/>
</dbReference>
<evidence type="ECO:0000256" key="1">
    <source>
        <dbReference type="SAM" id="MobiDB-lite"/>
    </source>
</evidence>
<keyword evidence="3" id="KW-1185">Reference proteome</keyword>
<evidence type="ECO:0000313" key="3">
    <source>
        <dbReference type="Proteomes" id="UP001429601"/>
    </source>
</evidence>
<protein>
    <submittedName>
        <fullName evidence="2">Uncharacterized protein</fullName>
    </submittedName>
</protein>
<feature type="region of interest" description="Disordered" evidence="1">
    <location>
        <begin position="30"/>
        <end position="73"/>
    </location>
</feature>
<organism evidence="2 3">
    <name type="scientific">Luteibacter jiangsuensis</name>
    <dbReference type="NCBI Taxonomy" id="637577"/>
    <lineage>
        <taxon>Bacteria</taxon>
        <taxon>Pseudomonadati</taxon>
        <taxon>Pseudomonadota</taxon>
        <taxon>Gammaproteobacteria</taxon>
        <taxon>Lysobacterales</taxon>
        <taxon>Rhodanobacteraceae</taxon>
        <taxon>Luteibacter</taxon>
    </lineage>
</organism>
<accession>A0ABX0Q6D2</accession>
<dbReference type="EMBL" id="JAAQQR010000006">
    <property type="protein sequence ID" value="NID06079.1"/>
    <property type="molecule type" value="Genomic_DNA"/>
</dbReference>